<protein>
    <submittedName>
        <fullName evidence="2">Uncharacterized protein</fullName>
    </submittedName>
</protein>
<evidence type="ECO:0000313" key="2">
    <source>
        <dbReference type="EMBL" id="TPG19258.1"/>
    </source>
</evidence>
<accession>A0A502D265</accession>
<evidence type="ECO:0000256" key="1">
    <source>
        <dbReference type="SAM" id="Phobius"/>
    </source>
</evidence>
<organism evidence="2 3">
    <name type="scientific">Pedococcus bigeumensis</name>
    <dbReference type="NCBI Taxonomy" id="433644"/>
    <lineage>
        <taxon>Bacteria</taxon>
        <taxon>Bacillati</taxon>
        <taxon>Actinomycetota</taxon>
        <taxon>Actinomycetes</taxon>
        <taxon>Micrococcales</taxon>
        <taxon>Intrasporangiaceae</taxon>
        <taxon>Pedococcus</taxon>
    </lineage>
</organism>
<proteinExistence type="predicted"/>
<gene>
    <name evidence="2" type="ORF">EAH86_01785</name>
</gene>
<comment type="caution">
    <text evidence="2">The sequence shown here is derived from an EMBL/GenBank/DDBJ whole genome shotgun (WGS) entry which is preliminary data.</text>
</comment>
<keyword evidence="1" id="KW-1133">Transmembrane helix</keyword>
<dbReference type="RefSeq" id="WP_140736902.1">
    <property type="nucleotide sequence ID" value="NZ_RCZM01000001.1"/>
</dbReference>
<dbReference type="EMBL" id="RCZM01000001">
    <property type="protein sequence ID" value="TPG19258.1"/>
    <property type="molecule type" value="Genomic_DNA"/>
</dbReference>
<keyword evidence="3" id="KW-1185">Reference proteome</keyword>
<keyword evidence="1" id="KW-0472">Membrane</keyword>
<feature type="transmembrane region" description="Helical" evidence="1">
    <location>
        <begin position="20"/>
        <end position="44"/>
    </location>
</feature>
<sequence>MVQMASVVFAPSGHVLSWGWFSIELANLLIIAAMVLLFVVALLVPFGRRHAGAPVGHRPADEGGDQS</sequence>
<keyword evidence="1" id="KW-0812">Transmembrane</keyword>
<evidence type="ECO:0000313" key="3">
    <source>
        <dbReference type="Proteomes" id="UP000317722"/>
    </source>
</evidence>
<name>A0A502D265_9MICO</name>
<dbReference type="Proteomes" id="UP000317722">
    <property type="component" value="Unassembled WGS sequence"/>
</dbReference>
<dbReference type="AlphaFoldDB" id="A0A502D265"/>
<reference evidence="2 3" key="1">
    <citation type="journal article" date="2019" name="Environ. Microbiol.">
        <title>Species interactions and distinct microbial communities in high Arctic permafrost affected cryosols are associated with the CH4 and CO2 gas fluxes.</title>
        <authorList>
            <person name="Altshuler I."/>
            <person name="Hamel J."/>
            <person name="Turney S."/>
            <person name="Magnuson E."/>
            <person name="Levesque R."/>
            <person name="Greer C."/>
            <person name="Whyte L.G."/>
        </authorList>
    </citation>
    <scope>NUCLEOTIDE SEQUENCE [LARGE SCALE GENOMIC DNA]</scope>
    <source>
        <strain evidence="2 3">S9.3A</strain>
    </source>
</reference>